<reference evidence="1" key="1">
    <citation type="submission" date="2023-05" db="EMBL/GenBank/DDBJ databases">
        <authorList>
            <person name="Zhang X."/>
        </authorList>
    </citation>
    <scope>NUCLEOTIDE SEQUENCE</scope>
    <source>
        <strain evidence="1">BD1B2-1</strain>
    </source>
</reference>
<comment type="caution">
    <text evidence="1">The sequence shown here is derived from an EMBL/GenBank/DDBJ whole genome shotgun (WGS) entry which is preliminary data.</text>
</comment>
<sequence length="87" mass="9950">MQSEDDEDLVTIQDLTGKTITNIYILFGMEDGWLDTAECFLEIEKEIIIEIPTGTTGNTWIKELDPKAESIFKDLSDIPVYHVNKEQ</sequence>
<keyword evidence="2" id="KW-1185">Reference proteome</keyword>
<dbReference type="Proteomes" id="UP001232063">
    <property type="component" value="Unassembled WGS sequence"/>
</dbReference>
<proteinExistence type="predicted"/>
<protein>
    <submittedName>
        <fullName evidence="1">Uncharacterized protein</fullName>
    </submittedName>
</protein>
<organism evidence="1 2">
    <name type="scientific">Xanthocytophaga agilis</name>
    <dbReference type="NCBI Taxonomy" id="3048010"/>
    <lineage>
        <taxon>Bacteria</taxon>
        <taxon>Pseudomonadati</taxon>
        <taxon>Bacteroidota</taxon>
        <taxon>Cytophagia</taxon>
        <taxon>Cytophagales</taxon>
        <taxon>Rhodocytophagaceae</taxon>
        <taxon>Xanthocytophaga</taxon>
    </lineage>
</organism>
<evidence type="ECO:0000313" key="1">
    <source>
        <dbReference type="EMBL" id="MDJ1505044.1"/>
    </source>
</evidence>
<dbReference type="RefSeq" id="WP_314516803.1">
    <property type="nucleotide sequence ID" value="NZ_JASJOU010000014.1"/>
</dbReference>
<name>A0AAE3RBF5_9BACT</name>
<dbReference type="AlphaFoldDB" id="A0AAE3RBF5"/>
<accession>A0AAE3RBF5</accession>
<evidence type="ECO:0000313" key="2">
    <source>
        <dbReference type="Proteomes" id="UP001232063"/>
    </source>
</evidence>
<dbReference type="EMBL" id="JASJOU010000014">
    <property type="protein sequence ID" value="MDJ1505044.1"/>
    <property type="molecule type" value="Genomic_DNA"/>
</dbReference>
<gene>
    <name evidence="1" type="ORF">QNI22_30555</name>
</gene>